<sequence>MAAPDQPITEASMNISLAKCLELPQFNQFRTRRAGSDPISNHTPTVQSIADERYKKALRELKSIREDLKLIKNASEQLKEYKAHFADEIETASKKFKSLEDEFIRTARISSGDTNKMVGIYKDINEFQKEVKKLKLQIADERREKADRQLKSARQNLEYIQKASEQLKEFEAHVGDQIETTLKELERLEGHFNPRNGISRLDTDKMVGICKDISEFQKKVTKLKLKIPSKHQNQSTANSDAHRNQSSNGSTHTAGKDSASRESSMPNLCKNETFGCSSEFKDFKALYDGLGITHKGFVCPSPGNQRTAEASANEVFKQLVKKGFIEPVHEKRSLEVNRCRMHPFIRTAVIMLADKAQFFHFDPSGNLTAGFPFSHQVCILAGQQLDSLDLDKVHSVFNVRESDFEKLEMLSRFKNANKGLDLDKVHMVFNVDETILDFDKPELFSRMRNANVLCLGRWQTSPKHHIEVEDTKFLDNLKHMKHLRFLSLQGISRISELPGSISKLASLMILDLRVCHNLEILPDGIDSLKCLTHLDMSECYLLGNMPKGLSSLSELEVLKGFVVGNSTGKKSCSLDDLVNLRKLRKLSIYTSVEDFPQKTELESLSKFEKLRTLTIVWGGGSHGKSHKNNAKQENVGGKSTAANLPKPENKRHGKTRGEAATEDAKQENREVISTDADVQYPENGGNNNIKTHNTASASDSPAAPTAFARSITRKLSSLKGDRAVHFQEIKAEENKRVGKTGDNSGGEIATGADAKQENRAVRFIDTDVQNPENGGHKNIKTPNSASAADSPAPTAVTRSSSRKSPAVFPEFPTQLEKLDLQCFPHSYAPNWLKASKMTNLKKLYIRGGTLCDLGQFEEVKDEWKVERLRLKFLNDLEMDWREFKEIFPRLIYLEKVRCAKLTLFPCDELGVWMSKTENSE</sequence>
<reference evidence="1 2" key="1">
    <citation type="journal article" date="2022" name="Plant J.">
        <title>Chromosome-level genome of Camellia lanceoleosa provides a valuable resource for understanding genome evolution and self-incompatibility.</title>
        <authorList>
            <person name="Gong W."/>
            <person name="Xiao S."/>
            <person name="Wang L."/>
            <person name="Liao Z."/>
            <person name="Chang Y."/>
            <person name="Mo W."/>
            <person name="Hu G."/>
            <person name="Li W."/>
            <person name="Zhao G."/>
            <person name="Zhu H."/>
            <person name="Hu X."/>
            <person name="Ji K."/>
            <person name="Xiang X."/>
            <person name="Song Q."/>
            <person name="Yuan D."/>
            <person name="Jin S."/>
            <person name="Zhang L."/>
        </authorList>
    </citation>
    <scope>NUCLEOTIDE SEQUENCE [LARGE SCALE GENOMIC DNA]</scope>
    <source>
        <strain evidence="1">SQ_2022a</strain>
    </source>
</reference>
<keyword evidence="2" id="KW-1185">Reference proteome</keyword>
<evidence type="ECO:0000313" key="2">
    <source>
        <dbReference type="Proteomes" id="UP001060215"/>
    </source>
</evidence>
<protein>
    <submittedName>
        <fullName evidence="1">Disease resistance RPP13-like protein 4</fullName>
    </submittedName>
</protein>
<proteinExistence type="predicted"/>
<comment type="caution">
    <text evidence="1">The sequence shown here is derived from an EMBL/GenBank/DDBJ whole genome shotgun (WGS) entry which is preliminary data.</text>
</comment>
<gene>
    <name evidence="1" type="ORF">LOK49_LG09G00520</name>
</gene>
<accession>A0ACC0GI48</accession>
<evidence type="ECO:0000313" key="1">
    <source>
        <dbReference type="EMBL" id="KAI8000157.1"/>
    </source>
</evidence>
<dbReference type="EMBL" id="CM045765">
    <property type="protein sequence ID" value="KAI8000157.1"/>
    <property type="molecule type" value="Genomic_DNA"/>
</dbReference>
<organism evidence="1 2">
    <name type="scientific">Camellia lanceoleosa</name>
    <dbReference type="NCBI Taxonomy" id="1840588"/>
    <lineage>
        <taxon>Eukaryota</taxon>
        <taxon>Viridiplantae</taxon>
        <taxon>Streptophyta</taxon>
        <taxon>Embryophyta</taxon>
        <taxon>Tracheophyta</taxon>
        <taxon>Spermatophyta</taxon>
        <taxon>Magnoliopsida</taxon>
        <taxon>eudicotyledons</taxon>
        <taxon>Gunneridae</taxon>
        <taxon>Pentapetalae</taxon>
        <taxon>asterids</taxon>
        <taxon>Ericales</taxon>
        <taxon>Theaceae</taxon>
        <taxon>Camellia</taxon>
    </lineage>
</organism>
<name>A0ACC0GI48_9ERIC</name>
<dbReference type="Proteomes" id="UP001060215">
    <property type="component" value="Chromosome 8"/>
</dbReference>